<evidence type="ECO:0000313" key="3">
    <source>
        <dbReference type="Proteomes" id="UP000265520"/>
    </source>
</evidence>
<dbReference type="EMBL" id="LXQA010323463">
    <property type="protein sequence ID" value="MCI43903.1"/>
    <property type="molecule type" value="Genomic_DNA"/>
</dbReference>
<name>A0A392S4R8_9FABA</name>
<feature type="compositionally biased region" description="Polar residues" evidence="1">
    <location>
        <begin position="72"/>
        <end position="81"/>
    </location>
</feature>
<feature type="non-terminal residue" evidence="2">
    <location>
        <position position="100"/>
    </location>
</feature>
<feature type="compositionally biased region" description="Basic and acidic residues" evidence="1">
    <location>
        <begin position="1"/>
        <end position="12"/>
    </location>
</feature>
<feature type="region of interest" description="Disordered" evidence="1">
    <location>
        <begin position="52"/>
        <end position="81"/>
    </location>
</feature>
<feature type="compositionally biased region" description="Basic and acidic residues" evidence="1">
    <location>
        <begin position="57"/>
        <end position="70"/>
    </location>
</feature>
<keyword evidence="3" id="KW-1185">Reference proteome</keyword>
<protein>
    <submittedName>
        <fullName evidence="2">Phototropin-2-like</fullName>
    </submittedName>
</protein>
<reference evidence="2 3" key="1">
    <citation type="journal article" date="2018" name="Front. Plant Sci.">
        <title>Red Clover (Trifolium pratense) and Zigzag Clover (T. medium) - A Picture of Genomic Similarities and Differences.</title>
        <authorList>
            <person name="Dluhosova J."/>
            <person name="Istvanek J."/>
            <person name="Nedelnik J."/>
            <person name="Repkova J."/>
        </authorList>
    </citation>
    <scope>NUCLEOTIDE SEQUENCE [LARGE SCALE GENOMIC DNA]</scope>
    <source>
        <strain evidence="3">cv. 10/8</strain>
        <tissue evidence="2">Leaf</tissue>
    </source>
</reference>
<accession>A0A392S4R8</accession>
<organism evidence="2 3">
    <name type="scientific">Trifolium medium</name>
    <dbReference type="NCBI Taxonomy" id="97028"/>
    <lineage>
        <taxon>Eukaryota</taxon>
        <taxon>Viridiplantae</taxon>
        <taxon>Streptophyta</taxon>
        <taxon>Embryophyta</taxon>
        <taxon>Tracheophyta</taxon>
        <taxon>Spermatophyta</taxon>
        <taxon>Magnoliopsida</taxon>
        <taxon>eudicotyledons</taxon>
        <taxon>Gunneridae</taxon>
        <taxon>Pentapetalae</taxon>
        <taxon>rosids</taxon>
        <taxon>fabids</taxon>
        <taxon>Fabales</taxon>
        <taxon>Fabaceae</taxon>
        <taxon>Papilionoideae</taxon>
        <taxon>50 kb inversion clade</taxon>
        <taxon>NPAAA clade</taxon>
        <taxon>Hologalegina</taxon>
        <taxon>IRL clade</taxon>
        <taxon>Trifolieae</taxon>
        <taxon>Trifolium</taxon>
    </lineage>
</organism>
<evidence type="ECO:0000256" key="1">
    <source>
        <dbReference type="SAM" id="MobiDB-lite"/>
    </source>
</evidence>
<sequence>MAFANKSDENSKTKAPSGDNDQIITEAAIAERAAEWGLVVNSGNLKAAIETTSSSLDGDRSKGMSDRFADSTRVSGESNYGSEAKLSGLFPRVSQELKEA</sequence>
<dbReference type="Proteomes" id="UP000265520">
    <property type="component" value="Unassembled WGS sequence"/>
</dbReference>
<dbReference type="AlphaFoldDB" id="A0A392S4R8"/>
<comment type="caution">
    <text evidence="2">The sequence shown here is derived from an EMBL/GenBank/DDBJ whole genome shotgun (WGS) entry which is preliminary data.</text>
</comment>
<evidence type="ECO:0000313" key="2">
    <source>
        <dbReference type="EMBL" id="MCI43903.1"/>
    </source>
</evidence>
<proteinExistence type="predicted"/>
<feature type="region of interest" description="Disordered" evidence="1">
    <location>
        <begin position="1"/>
        <end position="21"/>
    </location>
</feature>